<accession>A0AAX4PLD0</accession>
<evidence type="ECO:0000313" key="3">
    <source>
        <dbReference type="EMBL" id="WZN66568.1"/>
    </source>
</evidence>
<feature type="compositionally biased region" description="Basic and acidic residues" evidence="2">
    <location>
        <begin position="180"/>
        <end position="196"/>
    </location>
</feature>
<feature type="region of interest" description="Disordered" evidence="2">
    <location>
        <begin position="631"/>
        <end position="666"/>
    </location>
</feature>
<name>A0AAX4PLD0_9CHLO</name>
<feature type="region of interest" description="Disordered" evidence="2">
    <location>
        <begin position="1899"/>
        <end position="1919"/>
    </location>
</feature>
<feature type="compositionally biased region" description="Low complexity" evidence="2">
    <location>
        <begin position="256"/>
        <end position="274"/>
    </location>
</feature>
<feature type="compositionally biased region" description="Basic and acidic residues" evidence="2">
    <location>
        <begin position="589"/>
        <end position="605"/>
    </location>
</feature>
<feature type="compositionally biased region" description="Acidic residues" evidence="2">
    <location>
        <begin position="958"/>
        <end position="969"/>
    </location>
</feature>
<feature type="compositionally biased region" description="Basic and acidic residues" evidence="2">
    <location>
        <begin position="543"/>
        <end position="554"/>
    </location>
</feature>
<reference evidence="3 4" key="1">
    <citation type="submission" date="2024-03" db="EMBL/GenBank/DDBJ databases">
        <title>Complete genome sequence of the green alga Chloropicon roscoffensis RCC1871.</title>
        <authorList>
            <person name="Lemieux C."/>
            <person name="Pombert J.-F."/>
            <person name="Otis C."/>
            <person name="Turmel M."/>
        </authorList>
    </citation>
    <scope>NUCLEOTIDE SEQUENCE [LARGE SCALE GENOMIC DNA]</scope>
    <source>
        <strain evidence="3 4">RCC1871</strain>
    </source>
</reference>
<keyword evidence="1" id="KW-0175">Coiled coil</keyword>
<organism evidence="3 4">
    <name type="scientific">Chloropicon roscoffensis</name>
    <dbReference type="NCBI Taxonomy" id="1461544"/>
    <lineage>
        <taxon>Eukaryota</taxon>
        <taxon>Viridiplantae</taxon>
        <taxon>Chlorophyta</taxon>
        <taxon>Chloropicophyceae</taxon>
        <taxon>Chloropicales</taxon>
        <taxon>Chloropicaceae</taxon>
        <taxon>Chloropicon</taxon>
    </lineage>
</organism>
<protein>
    <submittedName>
        <fullName evidence="3">Uncharacterized protein</fullName>
    </submittedName>
</protein>
<dbReference type="EMBL" id="CP151515">
    <property type="protein sequence ID" value="WZN66568.1"/>
    <property type="molecule type" value="Genomic_DNA"/>
</dbReference>
<feature type="compositionally biased region" description="Gly residues" evidence="2">
    <location>
        <begin position="1905"/>
        <end position="1915"/>
    </location>
</feature>
<evidence type="ECO:0000256" key="1">
    <source>
        <dbReference type="SAM" id="Coils"/>
    </source>
</evidence>
<feature type="region of interest" description="Disordered" evidence="2">
    <location>
        <begin position="1628"/>
        <end position="1655"/>
    </location>
</feature>
<feature type="region of interest" description="Disordered" evidence="2">
    <location>
        <begin position="147"/>
        <end position="469"/>
    </location>
</feature>
<sequence>MSKYSFWLLKPHQKPVSCQFELTEGTGVRLLRDSGGQLFKFTFEKIVKWNLGRDPNFLELQIQIGKTGPAGSLKFQVKDGTTTDDIRGILDVITRCKGGVTSQGEREQAKSTHEKTNVARKKEAADIQKQSKENLKKIKEERKQQQQRLQQANVTVSTPKKDSVELSNRMAHHKKSIQMKVERKRSFAVTAKEDASSRPPPPPPPKEQQQEKARRKKSSRASIYSLASSRNYEDDSGEEDAPAASKPSPPPPKPKPAMSAGKSAAARAKQRQPSGIIPQSRLSKSKPMAPLGLAAIGEDEGEEDQRSPISKREAPPPPPPQQSPKRASTASKGKPPPPPPPQAQEPSALAPAAQQPKKMSLVQARKSMYQQREEVAKPSPRSRSPSPKPPPPPRKAPEAAEAPGPAPPPPKAPPSPPPKRAASPPPSPPPKQQEQPAAPEAEESKKPAKRGSFMLQRVDASSQPDLAEAKSTINMLKVELQREKERGLAAEKRLEEAASELGAVKAKHDSASRERDASLEECSRLKERVASMEGRQATGEGSADLHQENGDLKEENSNLLQSEALLLRSVMESSEVLGALRNRMWQVCEHGDQDGGEGEGAKAGDADEGTDADMSELRRTISSLERAVEAMEAEKMDREEKSKKMERKLSREKAQKKKMERQVKQEEEVVSALVSEAEEAATQGEDMRAMMEEFKRIAEERSEEVESLQAQKDQAMSELARVTRDHDLLRADVDEAVEKAVAEERTRSVAHLKLELSKEKQKYESMLEDLLRDEEARSKEEESQAEQIEAQVAVALEENEKVVAERLRDLEEEFASRQRDLESRTAAAGASGQEAEALRAKCTSLERDLESKKAECSGLRERLGGVRSEIKVLSARTSSAYRAVESFVGQTTSFAEGKAAALLEKSEAFVAALEQECDRVTTVLGGELDEIARELNSRLPMVDAIEMSPSSTEATSAVEEEEEEGEETAESSPPKQRRQSRRKSKRASKSQKMATVDLSELPESLVGGLRQKEEPSAAAEEKEEAMVPARRESSVRRSDLDRLSQEISQKVREELRESRVGEEETKRELEQAREALEAMEEECDRLRRDATGAKKKEEEADLVCAAVEAQCRTLALELAAQKLDNASAAMEAEEDVLVMSPERRPHAQGAPQASPLERGGGRLVVPVDVVRDTLPHYSLLELGDQGMKLGQTEVALSRKAEWDFPWDRVNQITVGIADEYVSLDLFEHANAEAAHLRIRDARHLNTVLTVITRKRIEAALAATSYATGARAEAAGSGEGLDFGLNVTRVYQDPGEVAASQALALAAKLAEGGPGAAIASSHASITASTTMSPAVVRISSVSRGLARTHDNLKRRLLHERLSSQLRASPQGGSTPVKIPTSPDVTDDAEESAGNFPGEFSEDAVRMAEEETERERSLCTKVASLEAVRNDLVHKLATLRVNAVNAVMQSHNVVKFLAAASREDMASKLGSIESASGAEGAEGAALPRTETGAFDAPSWDPVSDSVKSLLAESAAWSAADFAEEGDSGFSFGMEASEREAFLVAQAEAELTQSAVSCLEQLWGARVKRVMEQLKAASEKGQETQEHESTLLQDLASARAQVSSLQEELSFSKRELGTLKHVYESQEAVEAAERQAAIESAGKDAEKHAEEYDAEEGGEDVDLVQDGLVEEVEEIGAEETVPAATSSGRLPKALLDSAKTIIIKPRTYDYKAGRVVEEPVAKAEGEGQEDSEPRADAKRELIVANYDEIQSRQQQLSLEVSEAVENLKYIDERLSDLDNAANVVGDRVESYFKNLETMEETYDRNKHKLGEIEQEIFEQDAKIAEVKASVGRQAVAAEGLGTSAPAEASPVIGEVSRHKKTVTFAPIPIPLVESNENVAAGVATPEDPSYLSFLSTPKAATPAPTLGLGTGTPPGGAPRGSLSVKAKKLESVVQNIINML</sequence>
<dbReference type="Proteomes" id="UP001472866">
    <property type="component" value="Chromosome 15"/>
</dbReference>
<feature type="coiled-coil region" evidence="1">
    <location>
        <begin position="1585"/>
        <end position="1612"/>
    </location>
</feature>
<feature type="compositionally biased region" description="Basic and acidic residues" evidence="2">
    <location>
        <begin position="1029"/>
        <end position="1042"/>
    </location>
</feature>
<dbReference type="PANTHER" id="PTHR23159">
    <property type="entry name" value="CENTROSOMAL PROTEIN 2"/>
    <property type="match status" value="1"/>
</dbReference>
<feature type="compositionally biased region" description="Pro residues" evidence="2">
    <location>
        <begin position="334"/>
        <end position="343"/>
    </location>
</feature>
<feature type="compositionally biased region" description="Basic and acidic residues" evidence="2">
    <location>
        <begin position="104"/>
        <end position="129"/>
    </location>
</feature>
<keyword evidence="4" id="KW-1185">Reference proteome</keyword>
<feature type="region of interest" description="Disordered" evidence="2">
    <location>
        <begin position="1359"/>
        <end position="1396"/>
    </location>
</feature>
<feature type="compositionally biased region" description="Basic and acidic residues" evidence="2">
    <location>
        <begin position="506"/>
        <end position="530"/>
    </location>
</feature>
<proteinExistence type="predicted"/>
<gene>
    <name evidence="3" type="ORF">HKI87_15g81350</name>
</gene>
<dbReference type="PANTHER" id="PTHR23159:SF60">
    <property type="entry name" value="SPINDLE ASSEMBLY ABNORMAL PROTEIN 4"/>
    <property type="match status" value="1"/>
</dbReference>
<evidence type="ECO:0000256" key="2">
    <source>
        <dbReference type="SAM" id="MobiDB-lite"/>
    </source>
</evidence>
<evidence type="ECO:0000313" key="4">
    <source>
        <dbReference type="Proteomes" id="UP001472866"/>
    </source>
</evidence>
<feature type="compositionally biased region" description="Low complexity" evidence="2">
    <location>
        <begin position="344"/>
        <end position="356"/>
    </location>
</feature>
<feature type="region of interest" description="Disordered" evidence="2">
    <location>
        <begin position="101"/>
        <end position="129"/>
    </location>
</feature>
<feature type="compositionally biased region" description="Basic residues" evidence="2">
    <location>
        <begin position="975"/>
        <end position="989"/>
    </location>
</feature>
<feature type="compositionally biased region" description="Low complexity" evidence="2">
    <location>
        <begin position="948"/>
        <end position="957"/>
    </location>
</feature>
<feature type="compositionally biased region" description="Basic and acidic residues" evidence="2">
    <location>
        <begin position="304"/>
        <end position="314"/>
    </location>
</feature>
<feature type="compositionally biased region" description="Pro residues" evidence="2">
    <location>
        <begin position="404"/>
        <end position="431"/>
    </location>
</feature>
<feature type="region of interest" description="Disordered" evidence="2">
    <location>
        <begin position="942"/>
        <end position="1042"/>
    </location>
</feature>
<feature type="region of interest" description="Disordered" evidence="2">
    <location>
        <begin position="589"/>
        <end position="619"/>
    </location>
</feature>
<feature type="compositionally biased region" description="Basic and acidic residues" evidence="2">
    <location>
        <begin position="631"/>
        <end position="653"/>
    </location>
</feature>
<feature type="coiled-coil region" evidence="1">
    <location>
        <begin position="1052"/>
        <end position="1136"/>
    </location>
</feature>
<feature type="compositionally biased region" description="Polar residues" evidence="2">
    <location>
        <begin position="1361"/>
        <end position="1372"/>
    </location>
</feature>
<feature type="compositionally biased region" description="Basic and acidic residues" evidence="2">
    <location>
        <begin position="1638"/>
        <end position="1648"/>
    </location>
</feature>
<feature type="region of interest" description="Disordered" evidence="2">
    <location>
        <begin position="500"/>
        <end position="554"/>
    </location>
</feature>
<feature type="compositionally biased region" description="Low complexity" evidence="2">
    <location>
        <begin position="220"/>
        <end position="230"/>
    </location>
</feature>